<dbReference type="InterPro" id="IPR001789">
    <property type="entry name" value="Sig_transdc_resp-reg_receiver"/>
</dbReference>
<dbReference type="PRINTS" id="PR00038">
    <property type="entry name" value="HTHLUXR"/>
</dbReference>
<dbReference type="SMART" id="SM00421">
    <property type="entry name" value="HTH_LUXR"/>
    <property type="match status" value="1"/>
</dbReference>
<evidence type="ECO:0000259" key="5">
    <source>
        <dbReference type="PROSITE" id="PS50110"/>
    </source>
</evidence>
<dbReference type="PANTHER" id="PTHR45566">
    <property type="entry name" value="HTH-TYPE TRANSCRIPTIONAL REGULATOR YHJB-RELATED"/>
    <property type="match status" value="1"/>
</dbReference>
<keyword evidence="2" id="KW-0238">DNA-binding</keyword>
<comment type="caution">
    <text evidence="6">The sequence shown here is derived from an EMBL/GenBank/DDBJ whole genome shotgun (WGS) entry which is preliminary data.</text>
</comment>
<evidence type="ECO:0000313" key="6">
    <source>
        <dbReference type="EMBL" id="KJY84666.1"/>
    </source>
</evidence>
<dbReference type="Proteomes" id="UP000033673">
    <property type="component" value="Unassembled WGS sequence"/>
</dbReference>
<proteinExistence type="predicted"/>
<organism evidence="6 7">
    <name type="scientific">Vibrio galatheae</name>
    <dbReference type="NCBI Taxonomy" id="579748"/>
    <lineage>
        <taxon>Bacteria</taxon>
        <taxon>Pseudomonadati</taxon>
        <taxon>Pseudomonadota</taxon>
        <taxon>Gammaproteobacteria</taxon>
        <taxon>Vibrionales</taxon>
        <taxon>Vibrionaceae</taxon>
        <taxon>Vibrio</taxon>
    </lineage>
</organism>
<protein>
    <submittedName>
        <fullName evidence="6">Regulator</fullName>
    </submittedName>
</protein>
<dbReference type="InterPro" id="IPR011006">
    <property type="entry name" value="CheY-like_superfamily"/>
</dbReference>
<reference evidence="6 7" key="1">
    <citation type="journal article" date="2015" name="BMC Genomics">
        <title>Genome mining reveals unlocked bioactive potential of marine Gram-negative bacteria.</title>
        <authorList>
            <person name="Machado H."/>
            <person name="Sonnenschein E.C."/>
            <person name="Melchiorsen J."/>
            <person name="Gram L."/>
        </authorList>
    </citation>
    <scope>NUCLEOTIDE SEQUENCE [LARGE SCALE GENOMIC DNA]</scope>
    <source>
        <strain evidence="6 7">S2757</strain>
    </source>
</reference>
<dbReference type="Gene3D" id="3.40.50.2300">
    <property type="match status" value="1"/>
</dbReference>
<accession>A0A0F4NRD8</accession>
<sequence>MKSALKTLIIDRQPLFQDALENVIHQILPHAQVEKVSSSLDALQYLRHVNCQLIILDVELENSDGFEFVRRARARGFAGKIIFISSHNHPLYSDTAHKIGANGFVLKTEPVTAIGDSIRSVLQGYAVFKQDGCLSGTHPALSSRETIVLNYLIQGFSNKRISEVLSLSSKTISTYKTRILSKYKVKSIIELTKLSGQLVA</sequence>
<dbReference type="EMBL" id="JXXV01000007">
    <property type="protein sequence ID" value="KJY84666.1"/>
    <property type="molecule type" value="Genomic_DNA"/>
</dbReference>
<dbReference type="InterPro" id="IPR051015">
    <property type="entry name" value="EvgA-like"/>
</dbReference>
<dbReference type="PROSITE" id="PS50043">
    <property type="entry name" value="HTH_LUXR_2"/>
    <property type="match status" value="1"/>
</dbReference>
<dbReference type="STRING" id="579748.TW81_03820"/>
<dbReference type="OrthoDB" id="9796655at2"/>
<dbReference type="GO" id="GO:0006355">
    <property type="term" value="P:regulation of DNA-templated transcription"/>
    <property type="evidence" value="ECO:0007669"/>
    <property type="project" value="InterPro"/>
</dbReference>
<dbReference type="GO" id="GO:0003677">
    <property type="term" value="F:DNA binding"/>
    <property type="evidence" value="ECO:0007669"/>
    <property type="project" value="UniProtKB-KW"/>
</dbReference>
<dbReference type="InterPro" id="IPR058245">
    <property type="entry name" value="NreC/VraR/RcsB-like_REC"/>
</dbReference>
<dbReference type="Gene3D" id="1.10.10.10">
    <property type="entry name" value="Winged helix-like DNA-binding domain superfamily/Winged helix DNA-binding domain"/>
    <property type="match status" value="1"/>
</dbReference>
<dbReference type="SUPFAM" id="SSF52172">
    <property type="entry name" value="CheY-like"/>
    <property type="match status" value="1"/>
</dbReference>
<feature type="domain" description="Response regulatory" evidence="5">
    <location>
        <begin position="6"/>
        <end position="122"/>
    </location>
</feature>
<dbReference type="InterPro" id="IPR000792">
    <property type="entry name" value="Tscrpt_reg_LuxR_C"/>
</dbReference>
<evidence type="ECO:0000256" key="1">
    <source>
        <dbReference type="ARBA" id="ARBA00022553"/>
    </source>
</evidence>
<dbReference type="Pfam" id="PF00196">
    <property type="entry name" value="GerE"/>
    <property type="match status" value="1"/>
</dbReference>
<evidence type="ECO:0000259" key="4">
    <source>
        <dbReference type="PROSITE" id="PS50043"/>
    </source>
</evidence>
<dbReference type="PATRIC" id="fig|579748.3.peg.793"/>
<dbReference type="SUPFAM" id="SSF46894">
    <property type="entry name" value="C-terminal effector domain of the bipartite response regulators"/>
    <property type="match status" value="1"/>
</dbReference>
<evidence type="ECO:0000256" key="2">
    <source>
        <dbReference type="ARBA" id="ARBA00023125"/>
    </source>
</evidence>
<dbReference type="RefSeq" id="WP_045954403.1">
    <property type="nucleotide sequence ID" value="NZ_JXXV01000007.1"/>
</dbReference>
<dbReference type="PROSITE" id="PS00622">
    <property type="entry name" value="HTH_LUXR_1"/>
    <property type="match status" value="1"/>
</dbReference>
<dbReference type="Pfam" id="PF00072">
    <property type="entry name" value="Response_reg"/>
    <property type="match status" value="1"/>
</dbReference>
<dbReference type="InterPro" id="IPR036388">
    <property type="entry name" value="WH-like_DNA-bd_sf"/>
</dbReference>
<evidence type="ECO:0000313" key="7">
    <source>
        <dbReference type="Proteomes" id="UP000033673"/>
    </source>
</evidence>
<evidence type="ECO:0000256" key="3">
    <source>
        <dbReference type="PROSITE-ProRule" id="PRU00169"/>
    </source>
</evidence>
<dbReference type="GO" id="GO:0000160">
    <property type="term" value="P:phosphorelay signal transduction system"/>
    <property type="evidence" value="ECO:0007669"/>
    <property type="project" value="InterPro"/>
</dbReference>
<dbReference type="CDD" id="cd06170">
    <property type="entry name" value="LuxR_C_like"/>
    <property type="match status" value="1"/>
</dbReference>
<dbReference type="CDD" id="cd17535">
    <property type="entry name" value="REC_NarL-like"/>
    <property type="match status" value="1"/>
</dbReference>
<dbReference type="AlphaFoldDB" id="A0A0F4NRD8"/>
<dbReference type="PANTHER" id="PTHR45566:SF1">
    <property type="entry name" value="HTH-TYPE TRANSCRIPTIONAL REGULATOR YHJB-RELATED"/>
    <property type="match status" value="1"/>
</dbReference>
<dbReference type="SMART" id="SM00448">
    <property type="entry name" value="REC"/>
    <property type="match status" value="1"/>
</dbReference>
<feature type="domain" description="HTH luxR-type" evidence="4">
    <location>
        <begin position="134"/>
        <end position="199"/>
    </location>
</feature>
<dbReference type="InterPro" id="IPR016032">
    <property type="entry name" value="Sig_transdc_resp-reg_C-effctor"/>
</dbReference>
<feature type="modified residue" description="4-aspartylphosphate" evidence="3">
    <location>
        <position position="57"/>
    </location>
</feature>
<name>A0A0F4NRD8_9VIBR</name>
<keyword evidence="7" id="KW-1185">Reference proteome</keyword>
<keyword evidence="1 3" id="KW-0597">Phosphoprotein</keyword>
<gene>
    <name evidence="6" type="ORF">TW81_03820</name>
</gene>
<dbReference type="PROSITE" id="PS50110">
    <property type="entry name" value="RESPONSE_REGULATORY"/>
    <property type="match status" value="1"/>
</dbReference>